<evidence type="ECO:0000313" key="1">
    <source>
        <dbReference type="EMBL" id="CAI9697829.1"/>
    </source>
</evidence>
<organism evidence="1 2">
    <name type="scientific">Rangifer tarandus platyrhynchus</name>
    <name type="common">Svalbard reindeer</name>
    <dbReference type="NCBI Taxonomy" id="3082113"/>
    <lineage>
        <taxon>Eukaryota</taxon>
        <taxon>Metazoa</taxon>
        <taxon>Chordata</taxon>
        <taxon>Craniata</taxon>
        <taxon>Vertebrata</taxon>
        <taxon>Euteleostomi</taxon>
        <taxon>Mammalia</taxon>
        <taxon>Eutheria</taxon>
        <taxon>Laurasiatheria</taxon>
        <taxon>Artiodactyla</taxon>
        <taxon>Ruminantia</taxon>
        <taxon>Pecora</taxon>
        <taxon>Cervidae</taxon>
        <taxon>Odocoileinae</taxon>
        <taxon>Rangifer</taxon>
    </lineage>
</organism>
<dbReference type="Proteomes" id="UP001162501">
    <property type="component" value="Chromosome 17"/>
</dbReference>
<accession>A0ACB0EC17</accession>
<reference evidence="1" key="1">
    <citation type="submission" date="2023-05" db="EMBL/GenBank/DDBJ databases">
        <authorList>
            <consortium name="ELIXIR-Norway"/>
        </authorList>
    </citation>
    <scope>NUCLEOTIDE SEQUENCE</scope>
</reference>
<protein>
    <submittedName>
        <fullName evidence="1">Uncharacterized protein</fullName>
    </submittedName>
</protein>
<dbReference type="EMBL" id="OX596101">
    <property type="protein sequence ID" value="CAI9697829.1"/>
    <property type="molecule type" value="Genomic_DNA"/>
</dbReference>
<evidence type="ECO:0000313" key="2">
    <source>
        <dbReference type="Proteomes" id="UP001162501"/>
    </source>
</evidence>
<sequence length="2176" mass="243340">MGDVKLNSDPSCSSSPPSGVSPPSPESSSIPFRNGVMPFMLSVSAEHLQRFKQLLLEENPRPNCTPLTWDQLKSVRCGEVVHLLTEYFPGRRAWEVAHDIFAKMNQTGLCVQIQRELNEISPNLEPEDLNQRKRELTLEEDESDKIREYKARVMSEHSTLWDRTSWPGNNVGFFYQEPCREDVLLQCLLLPRKPQGRQPKTVVLLGDAGLGKTTVAKKVMLEWAEGKFYAHKVRFAFYLRCQEMDGPEERSFSELIACKLSGSLALASRILSHPEHLLLLVDGFEELTLTLVDRPEDLSQDWSQKMPGSVLLPSLLSKTMLPDATIIVFLRFNLWKTVSPFLKDPSLITLTGFSAPERSRYFRSYFKNGRDADTALRFAMGSAVLFSMCRAPVTCWLVCSCLKQQMDRDGSLPQAFPNAAAVFVHCLSGLLPTQVRHAVSETHQEQVKRLCSLAAEGMWKNQWVFGETDCSLARLDERDVELFLRVRFLRRVAADRDLVAFTHPSFQEFFAALLFILCFPQQLRNFKALDSFRVLQLLAHPGRWRNPLAGMALFLFGLLNDTCTLAVEQLLGCKVSLGNKRKLLRIAALPPDSDPPAPHHRLPQLFYYLYEIREEVFVGQILHDCRKALLVISKIRDLQVSAFCLKFCRRLQEIELTVAKTTSLSPGPLPSPQPEGSDRHSFWWQEFCSVFRTHESLEVLTVKDSVMDAETVEILAAALRHAHCNLRKLIFRHVGSLVVSEGIIRVLVENQYLRHLEIENTQMRRQVTDALCTTLKHPRCFLQTLRLDGCPFDPTNGADLAWSLRKNIHLKTLMLRRGCLERGEPCVPVLVPQLERLSLENCDLTSLSYRSLAFSLVSNQSLTHLSLAENALQDDGAKELCKVLRNFPSPLQRLVVRNCTLTSECCQDIVSVLDKNKNLRSLDLGCNSLRDTGVILLCQHLLKPDSRLQVLELGECQFTSACCPALTSVLLHNQSLRHLDLSGNSVGPQGAKLLQDAALKRTLGPRAVLKKKQSNGMDMMRRLEGPVVNKDVLEIVQDWKDEFCGQAAGMVNRGRQSAATGKTAFPSYLSSQPCIKMREAEIAPFPHYGLQRCFEQLGKEEFQAFKALLKEHASEPAAWSLPLAQVDGADAESLASLMHEHCSGSLAWKTSIEVFEKMSLSALSEMARDEMKKYLLAEISEDSAPAKTDQGPSVKEVPGPRGDPQDSRDYRIHMMTTLSTRLDTPQRFEEFASECLEPQALSGAFNPDPRGGFRPLTVVLHGPPGAGKSMLARRLLLFWAQGKLYQDMFSYVFLLRARDLQGSRETSFAELISREWPDAPVPVEKVLSQPERLLIVVDGLEELELAFGDQDSSLSANWAKRQPMAVLAHSLLKKVLLPECALLLTIRDAGIQRLQALLRSPRYLWVGGLPVEHRMQLLLHGGKHGRRKMRAWHVGADLQEVLDQYQVPVVCALIREALELQGEPRQGLPTSSQTLTGLYATFVFHRLAPKDADRRALSQEERIALKGLCRLAADGVWNTKFVFDAEDLGVHGLEGPQLSALQQASILLPNDRCGRGYAFSHLRLQEFFAALFYILRGVEGDGEGCPLFPQSTKSLTELRQVDLNAHLVQMKRFLFGLVSGEATRALETLLGCPVAPVARQQLLHWICLLGRHPTAATAALAPPDLLEAFYCLFETQDDEFVRLASNGFREVWLQLNRPMDLTVSSFCLRRCQQLRKVRLDVRESPKDEFAKAWPGAPQGLKMKTHDERWEDLCSTLSMHPNLLQLDLSSSVLSKEAMKTLCAKLRQPDCKMQNLIFKGARVTPGLRHLWMTLIINRNIKHLDLTGSSLREEDILMACEALRHPHCALESLRLDHCGLTQASCRVISQVLATSGSLKSLGLTGNKVADQGVKSLCDALKVTPCTLQKLILGNCGLTAAACQDLASALNENQSLTHLCLSGDELGSEGMSLLCRAVKLPSCGLQKLALHACSLDVAGCGFLGFALMGNRHLTHLSLSMNPLEDPGMNLLCEVMMEPSCPLRDLDFVKCHLTAACCKSLSHVITRSQRLRSLDLAANALGDEGIAALCEGLKQKNSLTRLGLEACGLTSEGCNALSAALTCSQHLASLNLMHNDLGLRGMTTLCSAFMHPTSNLQTIGLWKEQYPTQVRRLLEQVQRVKPHVVISDAWYSEEDRRWWRS</sequence>
<name>A0ACB0EC17_RANTA</name>
<proteinExistence type="predicted"/>
<gene>
    <name evidence="1" type="ORF">MRATA1EN3_LOCUS9042</name>
</gene>